<dbReference type="Gene3D" id="3.40.50.150">
    <property type="entry name" value="Vaccinia Virus protein VP39"/>
    <property type="match status" value="1"/>
</dbReference>
<feature type="domain" description="Methyltransferase" evidence="1">
    <location>
        <begin position="22"/>
        <end position="108"/>
    </location>
</feature>
<dbReference type="PATRIC" id="fig|1263870.3.peg.2186"/>
<sequence length="224" mass="25684">MAAHVIRSIEKYHPNGIDRFVNVGCGDGFTSVRISQRYPDADVTAIDPSPMVKRLEGLSGIRPYHGILQNAPVQPDATDVVAIIGNWMLHTDPEDTARCAYETLRLGGTLILDFKNIRSLSRVLARWAFRLGVDKIAMRGWLQRNYLNMRFGYTRDFVRQMLTQLGFEVVEMYSKPPRLLEFKNRSSYQKGLAGTVWRTLNGVDRWRDEQAWVHVVCRKNSTPK</sequence>
<accession>M5U5F2</accession>
<name>M5U5F2_9BACT</name>
<protein>
    <submittedName>
        <fullName evidence="2">Methyltransferase type 11 domain protein</fullName>
        <ecNumber evidence="2">2.1.1.-</ecNumber>
    </submittedName>
</protein>
<organism evidence="2 3">
    <name type="scientific">Rhodopirellula sallentina SM41</name>
    <dbReference type="NCBI Taxonomy" id="1263870"/>
    <lineage>
        <taxon>Bacteria</taxon>
        <taxon>Pseudomonadati</taxon>
        <taxon>Planctomycetota</taxon>
        <taxon>Planctomycetia</taxon>
        <taxon>Pirellulales</taxon>
        <taxon>Pirellulaceae</taxon>
        <taxon>Rhodopirellula</taxon>
    </lineage>
</organism>
<dbReference type="EMBL" id="ANOH01000142">
    <property type="protein sequence ID" value="EMI56504.1"/>
    <property type="molecule type" value="Genomic_DNA"/>
</dbReference>
<gene>
    <name evidence="2" type="ORF">RSSM_02048</name>
</gene>
<dbReference type="AlphaFoldDB" id="M5U5F2"/>
<dbReference type="EC" id="2.1.1.-" evidence="2"/>
<evidence type="ECO:0000259" key="1">
    <source>
        <dbReference type="Pfam" id="PF13649"/>
    </source>
</evidence>
<dbReference type="SUPFAM" id="SSF53335">
    <property type="entry name" value="S-adenosyl-L-methionine-dependent methyltransferases"/>
    <property type="match status" value="1"/>
</dbReference>
<dbReference type="Proteomes" id="UP000011885">
    <property type="component" value="Unassembled WGS sequence"/>
</dbReference>
<dbReference type="CDD" id="cd02440">
    <property type="entry name" value="AdoMet_MTases"/>
    <property type="match status" value="1"/>
</dbReference>
<dbReference type="InterPro" id="IPR041698">
    <property type="entry name" value="Methyltransf_25"/>
</dbReference>
<comment type="caution">
    <text evidence="2">The sequence shown here is derived from an EMBL/GenBank/DDBJ whole genome shotgun (WGS) entry which is preliminary data.</text>
</comment>
<dbReference type="InterPro" id="IPR029063">
    <property type="entry name" value="SAM-dependent_MTases_sf"/>
</dbReference>
<dbReference type="Pfam" id="PF13649">
    <property type="entry name" value="Methyltransf_25"/>
    <property type="match status" value="1"/>
</dbReference>
<proteinExistence type="predicted"/>
<keyword evidence="2" id="KW-0808">Transferase</keyword>
<keyword evidence="3" id="KW-1185">Reference proteome</keyword>
<evidence type="ECO:0000313" key="3">
    <source>
        <dbReference type="Proteomes" id="UP000011885"/>
    </source>
</evidence>
<dbReference type="GO" id="GO:0032259">
    <property type="term" value="P:methylation"/>
    <property type="evidence" value="ECO:0007669"/>
    <property type="project" value="UniProtKB-KW"/>
</dbReference>
<keyword evidence="2" id="KW-0489">Methyltransferase</keyword>
<reference evidence="2 3" key="1">
    <citation type="journal article" date="2013" name="Mar. Genomics">
        <title>Expression of sulfatases in Rhodopirellula baltica and the diversity of sulfatases in the genus Rhodopirellula.</title>
        <authorList>
            <person name="Wegner C.E."/>
            <person name="Richter-Heitmann T."/>
            <person name="Klindworth A."/>
            <person name="Klockow C."/>
            <person name="Richter M."/>
            <person name="Achstetter T."/>
            <person name="Glockner F.O."/>
            <person name="Harder J."/>
        </authorList>
    </citation>
    <scope>NUCLEOTIDE SEQUENCE [LARGE SCALE GENOMIC DNA]</scope>
    <source>
        <strain evidence="2 3">SM41</strain>
    </source>
</reference>
<evidence type="ECO:0000313" key="2">
    <source>
        <dbReference type="EMBL" id="EMI56504.1"/>
    </source>
</evidence>
<dbReference type="GO" id="GO:0008168">
    <property type="term" value="F:methyltransferase activity"/>
    <property type="evidence" value="ECO:0007669"/>
    <property type="project" value="UniProtKB-KW"/>
</dbReference>